<reference evidence="2 3" key="1">
    <citation type="submission" date="2018-06" db="EMBL/GenBank/DDBJ databases">
        <authorList>
            <consortium name="Pathogen Informatics"/>
            <person name="Doyle S."/>
        </authorList>
    </citation>
    <scope>NUCLEOTIDE SEQUENCE [LARGE SCALE GENOMIC DNA]</scope>
    <source>
        <strain evidence="2 3">NCTC12410</strain>
    </source>
</reference>
<proteinExistence type="predicted"/>
<sequence length="142" mass="16193">MRIYTLLGSLALLSLTLLQATDSQAIKPPRHAMDYYAFSQTLSGNPKQDMPRIAGIIARNLSACYVRAHTLAGNTTAMERVKYGCELEAYNMANIPIHRHYAMRGELLEYDEIQARKERFFTQYKSRIYESAKELAELELGL</sequence>
<dbReference type="RefSeq" id="WP_115010694.1">
    <property type="nucleotide sequence ID" value="NZ_UGHV01000001.1"/>
</dbReference>
<evidence type="ECO:0000313" key="3">
    <source>
        <dbReference type="Proteomes" id="UP000254841"/>
    </source>
</evidence>
<accession>A0A377J1I4</accession>
<feature type="chain" id="PRO_5016895001" description="Periplasmic protein" evidence="1">
    <location>
        <begin position="21"/>
        <end position="142"/>
    </location>
</feature>
<protein>
    <recommendedName>
        <fullName evidence="4">Periplasmic protein</fullName>
    </recommendedName>
</protein>
<dbReference type="EMBL" id="UGHV01000001">
    <property type="protein sequence ID" value="STO96352.1"/>
    <property type="molecule type" value="Genomic_DNA"/>
</dbReference>
<keyword evidence="1" id="KW-0732">Signal</keyword>
<gene>
    <name evidence="2" type="ORF">NCTC12410_00163</name>
</gene>
<evidence type="ECO:0000313" key="2">
    <source>
        <dbReference type="EMBL" id="STO96352.1"/>
    </source>
</evidence>
<evidence type="ECO:0000256" key="1">
    <source>
        <dbReference type="SAM" id="SignalP"/>
    </source>
</evidence>
<organism evidence="2 3">
    <name type="scientific">Helicobacter canis</name>
    <dbReference type="NCBI Taxonomy" id="29419"/>
    <lineage>
        <taxon>Bacteria</taxon>
        <taxon>Pseudomonadati</taxon>
        <taxon>Campylobacterota</taxon>
        <taxon>Epsilonproteobacteria</taxon>
        <taxon>Campylobacterales</taxon>
        <taxon>Helicobacteraceae</taxon>
        <taxon>Helicobacter</taxon>
    </lineage>
</organism>
<feature type="signal peptide" evidence="1">
    <location>
        <begin position="1"/>
        <end position="20"/>
    </location>
</feature>
<dbReference type="AlphaFoldDB" id="A0A377J1I4"/>
<name>A0A377J1I4_9HELI</name>
<evidence type="ECO:0008006" key="4">
    <source>
        <dbReference type="Google" id="ProtNLM"/>
    </source>
</evidence>
<dbReference type="Proteomes" id="UP000254841">
    <property type="component" value="Unassembled WGS sequence"/>
</dbReference>
<dbReference type="OrthoDB" id="9905940at2"/>